<protein>
    <recommendedName>
        <fullName evidence="1">Thioredoxin reductase</fullName>
    </recommendedName>
</protein>
<evidence type="ECO:0000313" key="6">
    <source>
        <dbReference type="Proteomes" id="UP000471409"/>
    </source>
</evidence>
<dbReference type="InterPro" id="IPR018490">
    <property type="entry name" value="cNMP-bd_dom_sf"/>
</dbReference>
<keyword evidence="2" id="KW-0285">Flavoprotein</keyword>
<dbReference type="EMBL" id="WXXP01000009">
    <property type="protein sequence ID" value="NEK51993.1"/>
    <property type="molecule type" value="Genomic_DNA"/>
</dbReference>
<dbReference type="InterPro" id="IPR000595">
    <property type="entry name" value="cNMP-bd_dom"/>
</dbReference>
<dbReference type="Gene3D" id="2.60.120.10">
    <property type="entry name" value="Jelly Rolls"/>
    <property type="match status" value="1"/>
</dbReference>
<dbReference type="GO" id="GO:0016491">
    <property type="term" value="F:oxidoreductase activity"/>
    <property type="evidence" value="ECO:0007669"/>
    <property type="project" value="UniProtKB-KW"/>
</dbReference>
<dbReference type="InterPro" id="IPR036188">
    <property type="entry name" value="FAD/NAD-bd_sf"/>
</dbReference>
<feature type="domain" description="Cyclic nucleotide-binding" evidence="4">
    <location>
        <begin position="25"/>
        <end position="145"/>
    </location>
</feature>
<dbReference type="Gene3D" id="3.40.30.10">
    <property type="entry name" value="Glutaredoxin"/>
    <property type="match status" value="1"/>
</dbReference>
<sequence length="577" mass="61665">MAYSGDFSTANSPISAELREIPGEAFPRLTPEMMARIAPFGRRDQFDGGEYLYEVGDREVDFFIILNGSVDVFESDGHGGHAIVARHQVNQFTGELHHLSGRAVLVCAQTTASTSVIRLSRVSLLRLVNAEPDIGEIILRALILRRARLLEFAEGGTVIVGSCRSGNTVRIQTFLERNGYPYRCLDTDVDHDARAAMETFHADADSLPIVVLNGVRVLTQPTNHDLAEALGITERLNSSHAYDVVIVGAGPSGLAAAVYAASEGLNTLVIEAVGPGGQAGTSSRIENYLGFPMGISGQDLARRAQIQAQKFGARFAVAEAARRLDCTCYPFGVHLEGGNVVFGRSVVVATGARYRRLDIPESQRFEGKGIHYAATSIEAQLCEGTEAVVVGGGNSAGQAAIFLSAKARHVHLLVRGDGLSDAMSDYLVGRIMQSPRITLHTRSEITSLAGEGYLSSVRWGQPGKEESEHMISNLFLMIGAVPNTDWLDGCVELDDRGFILTGYDHDGAPNGSPYATSVPGIFAVGDVRAKSVKRVASSVGEGSVVVHSIHGWLASNPVSRETADRSVAFEDASGNSL</sequence>
<keyword evidence="3" id="KW-0560">Oxidoreductase</keyword>
<name>A0A6P0DIW1_RHILE</name>
<dbReference type="InterPro" id="IPR023753">
    <property type="entry name" value="FAD/NAD-binding_dom"/>
</dbReference>
<comment type="caution">
    <text evidence="5">The sequence shown here is derived from an EMBL/GenBank/DDBJ whole genome shotgun (WGS) entry which is preliminary data.</text>
</comment>
<dbReference type="Pfam" id="PF07992">
    <property type="entry name" value="Pyr_redox_2"/>
    <property type="match status" value="1"/>
</dbReference>
<dbReference type="InterPro" id="IPR014710">
    <property type="entry name" value="RmlC-like_jellyroll"/>
</dbReference>
<dbReference type="RefSeq" id="WP_018243946.1">
    <property type="nucleotide sequence ID" value="NZ_CP121635.1"/>
</dbReference>
<organism evidence="5 6">
    <name type="scientific">Rhizobium leguminosarum</name>
    <dbReference type="NCBI Taxonomy" id="384"/>
    <lineage>
        <taxon>Bacteria</taxon>
        <taxon>Pseudomonadati</taxon>
        <taxon>Pseudomonadota</taxon>
        <taxon>Alphaproteobacteria</taxon>
        <taxon>Hyphomicrobiales</taxon>
        <taxon>Rhizobiaceae</taxon>
        <taxon>Rhizobium/Agrobacterium group</taxon>
        <taxon>Rhizobium</taxon>
    </lineage>
</organism>
<accession>A0A6P0DIW1</accession>
<dbReference type="PANTHER" id="PTHR48105">
    <property type="entry name" value="THIOREDOXIN REDUCTASE 1-RELATED-RELATED"/>
    <property type="match status" value="1"/>
</dbReference>
<dbReference type="InterPro" id="IPR050097">
    <property type="entry name" value="Ferredoxin-NADP_redctase_2"/>
</dbReference>
<dbReference type="PRINTS" id="PR00368">
    <property type="entry name" value="FADPNR"/>
</dbReference>
<reference evidence="5 6" key="1">
    <citation type="submission" date="2020-01" db="EMBL/GenBank/DDBJ databases">
        <title>Rhizobium genotypes associated with high levels of biological nitrogen fixation by grain legumes in a temperate-maritime cropping system.</title>
        <authorList>
            <person name="Maluk M."/>
            <person name="Francesc Ferrando Molina F."/>
            <person name="Lopez Del Egido L."/>
            <person name="Lafos M."/>
            <person name="Langarica-Fuentes A."/>
            <person name="Gebre Yohannes G."/>
            <person name="Young M.W."/>
            <person name="Martin P."/>
            <person name="Gantlett R."/>
            <person name="Kenicer G."/>
            <person name="Hawes C."/>
            <person name="Begg G.S."/>
            <person name="Quilliam R.S."/>
            <person name="Squire G.R."/>
            <person name="Poole P.S."/>
            <person name="Young P.W."/>
            <person name="Iannetta P.M."/>
            <person name="James E.K."/>
        </authorList>
    </citation>
    <scope>NUCLEOTIDE SEQUENCE [LARGE SCALE GENOMIC DNA]</scope>
    <source>
        <strain evidence="5 6">JHI944</strain>
    </source>
</reference>
<dbReference type="PRINTS" id="PR00469">
    <property type="entry name" value="PNDRDTASEII"/>
</dbReference>
<dbReference type="SUPFAM" id="SSF51206">
    <property type="entry name" value="cAMP-binding domain-like"/>
    <property type="match status" value="1"/>
</dbReference>
<evidence type="ECO:0000256" key="2">
    <source>
        <dbReference type="ARBA" id="ARBA00022630"/>
    </source>
</evidence>
<gene>
    <name evidence="5" type="ORF">GUK36_21435</name>
</gene>
<dbReference type="AlphaFoldDB" id="A0A6P0DIW1"/>
<proteinExistence type="predicted"/>
<evidence type="ECO:0000259" key="4">
    <source>
        <dbReference type="PROSITE" id="PS50042"/>
    </source>
</evidence>
<dbReference type="SUPFAM" id="SSF51905">
    <property type="entry name" value="FAD/NAD(P)-binding domain"/>
    <property type="match status" value="1"/>
</dbReference>
<dbReference type="Proteomes" id="UP000471409">
    <property type="component" value="Unassembled WGS sequence"/>
</dbReference>
<dbReference type="Gene3D" id="3.50.50.60">
    <property type="entry name" value="FAD/NAD(P)-binding domain"/>
    <property type="match status" value="2"/>
</dbReference>
<evidence type="ECO:0000313" key="5">
    <source>
        <dbReference type="EMBL" id="NEK51993.1"/>
    </source>
</evidence>
<dbReference type="Pfam" id="PF00027">
    <property type="entry name" value="cNMP_binding"/>
    <property type="match status" value="1"/>
</dbReference>
<dbReference type="PROSITE" id="PS50042">
    <property type="entry name" value="CNMP_BINDING_3"/>
    <property type="match status" value="1"/>
</dbReference>
<dbReference type="CDD" id="cd00038">
    <property type="entry name" value="CAP_ED"/>
    <property type="match status" value="1"/>
</dbReference>
<dbReference type="SMART" id="SM00100">
    <property type="entry name" value="cNMP"/>
    <property type="match status" value="1"/>
</dbReference>
<evidence type="ECO:0000256" key="3">
    <source>
        <dbReference type="ARBA" id="ARBA00023002"/>
    </source>
</evidence>
<evidence type="ECO:0000256" key="1">
    <source>
        <dbReference type="ARBA" id="ARBA00018719"/>
    </source>
</evidence>